<name>A0ABS1HLR0_9BACT</name>
<protein>
    <recommendedName>
        <fullName evidence="4">Transmembrane protein</fullName>
    </recommendedName>
</protein>
<keyword evidence="1" id="KW-1133">Transmembrane helix</keyword>
<reference evidence="2 3" key="1">
    <citation type="submission" date="2021-01" db="EMBL/GenBank/DDBJ databases">
        <title>Carboxyliciviraga sp.nov., isolated from coastal sediments.</title>
        <authorList>
            <person name="Lu D."/>
            <person name="Zhang T."/>
        </authorList>
    </citation>
    <scope>NUCLEOTIDE SEQUENCE [LARGE SCALE GENOMIC DNA]</scope>
    <source>
        <strain evidence="2 3">N1Y132</strain>
    </source>
</reference>
<feature type="transmembrane region" description="Helical" evidence="1">
    <location>
        <begin position="320"/>
        <end position="339"/>
    </location>
</feature>
<evidence type="ECO:0000313" key="3">
    <source>
        <dbReference type="Proteomes" id="UP000605676"/>
    </source>
</evidence>
<proteinExistence type="predicted"/>
<gene>
    <name evidence="2" type="ORF">JIV24_14800</name>
</gene>
<keyword evidence="1" id="KW-0812">Transmembrane</keyword>
<dbReference type="Proteomes" id="UP000605676">
    <property type="component" value="Unassembled WGS sequence"/>
</dbReference>
<evidence type="ECO:0008006" key="4">
    <source>
        <dbReference type="Google" id="ProtNLM"/>
    </source>
</evidence>
<keyword evidence="3" id="KW-1185">Reference proteome</keyword>
<evidence type="ECO:0000313" key="2">
    <source>
        <dbReference type="EMBL" id="MBK3518612.1"/>
    </source>
</evidence>
<dbReference type="PROSITE" id="PS51257">
    <property type="entry name" value="PROKAR_LIPOPROTEIN"/>
    <property type="match status" value="1"/>
</dbReference>
<keyword evidence="1" id="KW-0472">Membrane</keyword>
<dbReference type="EMBL" id="JAENRR010000038">
    <property type="protein sequence ID" value="MBK3518612.1"/>
    <property type="molecule type" value="Genomic_DNA"/>
</dbReference>
<comment type="caution">
    <text evidence="2">The sequence shown here is derived from an EMBL/GenBank/DDBJ whole genome shotgun (WGS) entry which is preliminary data.</text>
</comment>
<dbReference type="RefSeq" id="WP_200465839.1">
    <property type="nucleotide sequence ID" value="NZ_JAENRR010000038.1"/>
</dbReference>
<accession>A0ABS1HLR0</accession>
<organism evidence="2 3">
    <name type="scientific">Carboxylicivirga marina</name>
    <dbReference type="NCBI Taxonomy" id="2800988"/>
    <lineage>
        <taxon>Bacteria</taxon>
        <taxon>Pseudomonadati</taxon>
        <taxon>Bacteroidota</taxon>
        <taxon>Bacteroidia</taxon>
        <taxon>Marinilabiliales</taxon>
        <taxon>Marinilabiliaceae</taxon>
        <taxon>Carboxylicivirga</taxon>
    </lineage>
</organism>
<evidence type="ECO:0000256" key="1">
    <source>
        <dbReference type="SAM" id="Phobius"/>
    </source>
</evidence>
<sequence length="343" mass="40172">MKLKWILIIGLFILSACDDLTYRYYTRINADGTVFKRITAQGDSSSVYNKPFSFNTNEGWNLKYDKEIDAESGDTIFCAVAEKTFVSIEDINQTLHLKQDSAFMDNIKVELTSRFAWFFTFYEYSEVFLQRFPFKHASIDDYLNNEEYAYFFLDDTTCVASMTKEEENAFDSRGEKKFWKYLSVSMGIEFSQLLNNYAAENGVEKLSDSDSLFVIQLFDSSMENGPDIDEICNLVDEHLNASWVFQAYCDEYFSNFERQLDDEVIFISESDYFATLEVPGLPYETNASSIEKDIAYWQFKRGRFYYKDHTLYLKYRTINYWAFIIVGMILIALASSLILKRKQ</sequence>